<feature type="compositionally biased region" description="Polar residues" evidence="1">
    <location>
        <begin position="628"/>
        <end position="638"/>
    </location>
</feature>
<keyword evidence="4" id="KW-0808">Transferase</keyword>
<proteinExistence type="predicted"/>
<keyword evidence="5" id="KW-1185">Reference proteome</keyword>
<dbReference type="InterPro" id="IPR002123">
    <property type="entry name" value="Plipid/glycerol_acylTrfase"/>
</dbReference>
<dbReference type="InterPro" id="IPR052744">
    <property type="entry name" value="GPAT/DAPAT"/>
</dbReference>
<feature type="transmembrane region" description="Helical" evidence="2">
    <location>
        <begin position="519"/>
        <end position="540"/>
    </location>
</feature>
<dbReference type="PANTHER" id="PTHR31605">
    <property type="entry name" value="GLYCEROL-3-PHOSPHATE O-ACYLTRANSFERASE 1"/>
    <property type="match status" value="1"/>
</dbReference>
<feature type="compositionally biased region" description="Low complexity" evidence="1">
    <location>
        <begin position="659"/>
        <end position="679"/>
    </location>
</feature>
<dbReference type="SMART" id="SM00563">
    <property type="entry name" value="PlsC"/>
    <property type="match status" value="1"/>
</dbReference>
<feature type="compositionally biased region" description="Basic and acidic residues" evidence="1">
    <location>
        <begin position="693"/>
        <end position="718"/>
    </location>
</feature>
<feature type="compositionally biased region" description="Polar residues" evidence="1">
    <location>
        <begin position="680"/>
        <end position="690"/>
    </location>
</feature>
<dbReference type="STRING" id="2070753.A0A3A3A0V7"/>
<feature type="transmembrane region" description="Helical" evidence="2">
    <location>
        <begin position="434"/>
        <end position="453"/>
    </location>
</feature>
<accession>A0A3A3A0V7</accession>
<dbReference type="Proteomes" id="UP000266188">
    <property type="component" value="Unassembled WGS sequence"/>
</dbReference>
<dbReference type="PANTHER" id="PTHR31605:SF0">
    <property type="entry name" value="GLYCEROL-3-PHOSPHATE O-ACYLTRANSFERASE 1"/>
    <property type="match status" value="1"/>
</dbReference>
<feature type="domain" description="Phospholipid/glycerol acyltransferase" evidence="3">
    <location>
        <begin position="49"/>
        <end position="286"/>
    </location>
</feature>
<evidence type="ECO:0000259" key="3">
    <source>
        <dbReference type="SMART" id="SM00563"/>
    </source>
</evidence>
<dbReference type="AlphaFoldDB" id="A0A3A3A0V7"/>
<feature type="compositionally biased region" description="Polar residues" evidence="1">
    <location>
        <begin position="719"/>
        <end position="733"/>
    </location>
</feature>
<evidence type="ECO:0000313" key="4">
    <source>
        <dbReference type="EMBL" id="RJE25294.1"/>
    </source>
</evidence>
<reference evidence="5" key="1">
    <citation type="submission" date="2017-02" db="EMBL/GenBank/DDBJ databases">
        <authorList>
            <person name="Tafer H."/>
            <person name="Lopandic K."/>
        </authorList>
    </citation>
    <scope>NUCLEOTIDE SEQUENCE [LARGE SCALE GENOMIC DNA]</scope>
    <source>
        <strain evidence="5">CBS 366.77</strain>
    </source>
</reference>
<keyword evidence="2" id="KW-1133">Transmembrane helix</keyword>
<sequence>MGPKQPYIPPLIGWLYDLVLWTFSVLIDLFFREVHPRGSWKIPRRGPMIIVAAPHANQFVDSLILMRVMRSEAHRRISWLIAEKSFRRRFIGMLARGIGTVPVARAMDNLKPGKGTIYLPDPINNPTLIRGVGTDFEAPGFEKDGTIALPTINGTSHNATIAEIRGPEEMIIKKPFKDKDPLSQLTGRKDITSDGKFTGDVSDKDMAEFKGSKFKVAPHVDQTAVYEAVFGRLNDGGCVGIFPEGGSHDRSDLLPLKAGVALMALGTLVDNPDCGLKIVPCGMNYFHAHKFRSRAVIEFGTPIEVPKELVELYKQGERREAVGALLDIIYQSLVAVTVTSPDYETLMVIQAARRLYNTKGKKLPLPMVVELNRRLVKGYTHFKDDPRIVDLRKSIADYNKQLRILGVRDHQVDYAKFSFIQVIFTLIYRLVKLILLALATLPGLLLFAPVFTATKLISRKKSAEALAASTVKLQGRDVMATWKLLVALAFAPAVYAFYTAAFTYWTYLNRIQGLVPPWVPLWHIVPIGMALFPTITFAALRIGEIGMDILKSLRPLVLSLNPSSANTLVKLRKRRAALAQQVTDAINTLGPELFPDFDAARIVTDPFREFSRPTEKPDGIPEIRRTSTTDLPEGTITQEPLPRNESFHNLANIGFFSTRPPSRSRSRSSSSSRRPGSSGNQLKPLSQITSKGGFEKVSSKIRDAMRERGERRRRRSEDSTSWELPSSEPGTPSSDEDRKDM</sequence>
<evidence type="ECO:0000313" key="5">
    <source>
        <dbReference type="Proteomes" id="UP000266188"/>
    </source>
</evidence>
<keyword evidence="2" id="KW-0472">Membrane</keyword>
<feature type="transmembrane region" description="Helical" evidence="2">
    <location>
        <begin position="484"/>
        <end position="507"/>
    </location>
</feature>
<dbReference type="SUPFAM" id="SSF69593">
    <property type="entry name" value="Glycerol-3-phosphate (1)-acyltransferase"/>
    <property type="match status" value="1"/>
</dbReference>
<gene>
    <name evidence="4" type="ORF">PHISCL_02383</name>
</gene>
<protein>
    <submittedName>
        <fullName evidence="4">Glycerol-3-phosphate O-acyltransferase</fullName>
    </submittedName>
</protein>
<feature type="region of interest" description="Disordered" evidence="1">
    <location>
        <begin position="608"/>
        <end position="741"/>
    </location>
</feature>
<keyword evidence="4" id="KW-0012">Acyltransferase</keyword>
<dbReference type="GO" id="GO:0004366">
    <property type="term" value="F:glycerol-3-phosphate O-acyltransferase activity"/>
    <property type="evidence" value="ECO:0007669"/>
    <property type="project" value="TreeGrafter"/>
</dbReference>
<keyword evidence="2" id="KW-0812">Transmembrane</keyword>
<evidence type="ECO:0000256" key="2">
    <source>
        <dbReference type="SAM" id="Phobius"/>
    </source>
</evidence>
<dbReference type="GO" id="GO:0008654">
    <property type="term" value="P:phospholipid biosynthetic process"/>
    <property type="evidence" value="ECO:0007669"/>
    <property type="project" value="TreeGrafter"/>
</dbReference>
<dbReference type="EMBL" id="MVGC01000052">
    <property type="protein sequence ID" value="RJE25294.1"/>
    <property type="molecule type" value="Genomic_DNA"/>
</dbReference>
<comment type="caution">
    <text evidence="4">The sequence shown here is derived from an EMBL/GenBank/DDBJ whole genome shotgun (WGS) entry which is preliminary data.</text>
</comment>
<dbReference type="OrthoDB" id="2427554at2759"/>
<name>A0A3A3A0V7_9EURO</name>
<evidence type="ECO:0000256" key="1">
    <source>
        <dbReference type="SAM" id="MobiDB-lite"/>
    </source>
</evidence>
<feature type="compositionally biased region" description="Basic and acidic residues" evidence="1">
    <location>
        <begin position="608"/>
        <end position="627"/>
    </location>
</feature>
<dbReference type="GO" id="GO:0016287">
    <property type="term" value="F:glycerone-phosphate O-acyltransferase activity"/>
    <property type="evidence" value="ECO:0007669"/>
    <property type="project" value="TreeGrafter"/>
</dbReference>
<organism evidence="4 5">
    <name type="scientific">Aspergillus sclerotialis</name>
    <dbReference type="NCBI Taxonomy" id="2070753"/>
    <lineage>
        <taxon>Eukaryota</taxon>
        <taxon>Fungi</taxon>
        <taxon>Dikarya</taxon>
        <taxon>Ascomycota</taxon>
        <taxon>Pezizomycotina</taxon>
        <taxon>Eurotiomycetes</taxon>
        <taxon>Eurotiomycetidae</taxon>
        <taxon>Eurotiales</taxon>
        <taxon>Aspergillaceae</taxon>
        <taxon>Aspergillus</taxon>
        <taxon>Aspergillus subgen. Polypaecilum</taxon>
    </lineage>
</organism>